<accession>A0A6A6SY92</accession>
<proteinExistence type="predicted"/>
<keyword evidence="2" id="KW-0812">Transmembrane</keyword>
<sequence length="456" mass="49783">MARPMDPESEQKELAADQGIEVTPAQGLEVAYDTGLETTASDLYYDSKSPHPRRTFRRKWFCPWQWHWLALLIIGFALVLGTVLGTKLKHGDSDNAHSGSSQATPKSSSQTTAKSTATSSPLTPIATLSPLAAASWTVDADNYGVKVIYQDDTGQLQDSTYRSSTDSWTKISNFATAKKGSPLAMTQLNNSVGEAQPYALTTILTARTKDIEIELFYVNETGFISEWTWGIEAQVNGLGSMKSQNYQMSSGSRLSAYWPFIILTDEQGAFLGYKFTDSWNTWEIAAPDPRAYNGGSLSLVPTPMDGELAGVSVYYQSGTSLRITQVIPDSTEKTFDLSQDIPHGASMTAFAFNSSNSETTFTFTCALYQDSSSTILMVWQNSLSTTWMGPKTFDAFKGADNGTNIACSPVNSYSFGLINANTLVPRCYFQTGGLLREVEIRGDATDWSVVGNVPLD</sequence>
<evidence type="ECO:0000313" key="3">
    <source>
        <dbReference type="EMBL" id="KAF2651553.1"/>
    </source>
</evidence>
<dbReference type="Proteomes" id="UP000799324">
    <property type="component" value="Unassembled WGS sequence"/>
</dbReference>
<evidence type="ECO:0000313" key="4">
    <source>
        <dbReference type="Proteomes" id="UP000799324"/>
    </source>
</evidence>
<evidence type="ECO:0008006" key="5">
    <source>
        <dbReference type="Google" id="ProtNLM"/>
    </source>
</evidence>
<dbReference type="AlphaFoldDB" id="A0A6A6SY92"/>
<name>A0A6A6SY92_9PLEO</name>
<organism evidence="3 4">
    <name type="scientific">Lophiostoma macrostomum CBS 122681</name>
    <dbReference type="NCBI Taxonomy" id="1314788"/>
    <lineage>
        <taxon>Eukaryota</taxon>
        <taxon>Fungi</taxon>
        <taxon>Dikarya</taxon>
        <taxon>Ascomycota</taxon>
        <taxon>Pezizomycotina</taxon>
        <taxon>Dothideomycetes</taxon>
        <taxon>Pleosporomycetidae</taxon>
        <taxon>Pleosporales</taxon>
        <taxon>Lophiostomataceae</taxon>
        <taxon>Lophiostoma</taxon>
    </lineage>
</organism>
<feature type="compositionally biased region" description="Low complexity" evidence="1">
    <location>
        <begin position="100"/>
        <end position="120"/>
    </location>
</feature>
<dbReference type="EMBL" id="MU004423">
    <property type="protein sequence ID" value="KAF2651553.1"/>
    <property type="molecule type" value="Genomic_DNA"/>
</dbReference>
<protein>
    <recommendedName>
        <fullName evidence="5">Fucose-specific lectin</fullName>
    </recommendedName>
</protein>
<dbReference type="SUPFAM" id="SSF89372">
    <property type="entry name" value="Fucose-specific lectin"/>
    <property type="match status" value="1"/>
</dbReference>
<keyword evidence="4" id="KW-1185">Reference proteome</keyword>
<dbReference type="Gene3D" id="2.120.10.70">
    <property type="entry name" value="Fucose-specific lectin"/>
    <property type="match status" value="1"/>
</dbReference>
<evidence type="ECO:0000256" key="1">
    <source>
        <dbReference type="SAM" id="MobiDB-lite"/>
    </source>
</evidence>
<feature type="transmembrane region" description="Helical" evidence="2">
    <location>
        <begin position="66"/>
        <end position="85"/>
    </location>
</feature>
<reference evidence="3" key="1">
    <citation type="journal article" date="2020" name="Stud. Mycol.">
        <title>101 Dothideomycetes genomes: a test case for predicting lifestyles and emergence of pathogens.</title>
        <authorList>
            <person name="Haridas S."/>
            <person name="Albert R."/>
            <person name="Binder M."/>
            <person name="Bloem J."/>
            <person name="Labutti K."/>
            <person name="Salamov A."/>
            <person name="Andreopoulos B."/>
            <person name="Baker S."/>
            <person name="Barry K."/>
            <person name="Bills G."/>
            <person name="Bluhm B."/>
            <person name="Cannon C."/>
            <person name="Castanera R."/>
            <person name="Culley D."/>
            <person name="Daum C."/>
            <person name="Ezra D."/>
            <person name="Gonzalez J."/>
            <person name="Henrissat B."/>
            <person name="Kuo A."/>
            <person name="Liang C."/>
            <person name="Lipzen A."/>
            <person name="Lutzoni F."/>
            <person name="Magnuson J."/>
            <person name="Mondo S."/>
            <person name="Nolan M."/>
            <person name="Ohm R."/>
            <person name="Pangilinan J."/>
            <person name="Park H.-J."/>
            <person name="Ramirez L."/>
            <person name="Alfaro M."/>
            <person name="Sun H."/>
            <person name="Tritt A."/>
            <person name="Yoshinaga Y."/>
            <person name="Zwiers L.-H."/>
            <person name="Turgeon B."/>
            <person name="Goodwin S."/>
            <person name="Spatafora J."/>
            <person name="Crous P."/>
            <person name="Grigoriev I."/>
        </authorList>
    </citation>
    <scope>NUCLEOTIDE SEQUENCE</scope>
    <source>
        <strain evidence="3">CBS 122681</strain>
    </source>
</reference>
<feature type="region of interest" description="Disordered" evidence="1">
    <location>
        <begin position="90"/>
        <end position="120"/>
    </location>
</feature>
<gene>
    <name evidence="3" type="ORF">K491DRAFT_719745</name>
</gene>
<evidence type="ECO:0000256" key="2">
    <source>
        <dbReference type="SAM" id="Phobius"/>
    </source>
</evidence>
<dbReference type="OrthoDB" id="3800077at2759"/>
<keyword evidence="2" id="KW-0472">Membrane</keyword>
<keyword evidence="2" id="KW-1133">Transmembrane helix</keyword>